<organism evidence="1 2">
    <name type="scientific">Gryllotalpicola koreensis</name>
    <dbReference type="NCBI Taxonomy" id="993086"/>
    <lineage>
        <taxon>Bacteria</taxon>
        <taxon>Bacillati</taxon>
        <taxon>Actinomycetota</taxon>
        <taxon>Actinomycetes</taxon>
        <taxon>Micrococcales</taxon>
        <taxon>Microbacteriaceae</taxon>
        <taxon>Gryllotalpicola</taxon>
    </lineage>
</organism>
<gene>
    <name evidence="1" type="ORF">GCM10022287_16630</name>
</gene>
<dbReference type="EMBL" id="BAABBW010000002">
    <property type="protein sequence ID" value="GAA4173763.1"/>
    <property type="molecule type" value="Genomic_DNA"/>
</dbReference>
<dbReference type="InterPro" id="IPR022292">
    <property type="entry name" value="CHP03843"/>
</dbReference>
<protein>
    <recommendedName>
        <fullName evidence="3">SCO1664 family protein</fullName>
    </recommendedName>
</protein>
<dbReference type="Proteomes" id="UP001501079">
    <property type="component" value="Unassembled WGS sequence"/>
</dbReference>
<sequence length="197" mass="21766">MAAYLVSEALGWGIVPPTWLRDGPFGEGMVQLWREPSGRHAVELSAPDAAAESGRRRVFDIIGEPDFPVAIVHEDSAPLRRIAVFDVIVNNADRKGGHILEMPDGHRHGVDHGLTFHVDDKLRTVLWGWVGDELTDAELAGVAQVRARLGDALGTALAELLSPYELEMLDFRSELLLTEQRFPAPQGSWHTVPWPLL</sequence>
<evidence type="ECO:0000313" key="1">
    <source>
        <dbReference type="EMBL" id="GAA4173763.1"/>
    </source>
</evidence>
<proteinExistence type="predicted"/>
<name>A0ABP7ZZ26_9MICO</name>
<evidence type="ECO:0000313" key="2">
    <source>
        <dbReference type="Proteomes" id="UP001501079"/>
    </source>
</evidence>
<comment type="caution">
    <text evidence="1">The sequence shown here is derived from an EMBL/GenBank/DDBJ whole genome shotgun (WGS) entry which is preliminary data.</text>
</comment>
<evidence type="ECO:0008006" key="3">
    <source>
        <dbReference type="Google" id="ProtNLM"/>
    </source>
</evidence>
<reference evidence="2" key="1">
    <citation type="journal article" date="2019" name="Int. J. Syst. Evol. Microbiol.">
        <title>The Global Catalogue of Microorganisms (GCM) 10K type strain sequencing project: providing services to taxonomists for standard genome sequencing and annotation.</title>
        <authorList>
            <consortium name="The Broad Institute Genomics Platform"/>
            <consortium name="The Broad Institute Genome Sequencing Center for Infectious Disease"/>
            <person name="Wu L."/>
            <person name="Ma J."/>
        </authorList>
    </citation>
    <scope>NUCLEOTIDE SEQUENCE [LARGE SCALE GENOMIC DNA]</scope>
    <source>
        <strain evidence="2">JCM 17591</strain>
    </source>
</reference>
<accession>A0ABP7ZZ26</accession>
<dbReference type="NCBIfam" id="TIGR03843">
    <property type="entry name" value="SCO1664 family protein"/>
    <property type="match status" value="1"/>
</dbReference>
<keyword evidence="2" id="KW-1185">Reference proteome</keyword>